<keyword evidence="2" id="KW-1185">Reference proteome</keyword>
<dbReference type="Proteomes" id="UP000316714">
    <property type="component" value="Unassembled WGS sequence"/>
</dbReference>
<gene>
    <name evidence="1" type="ORF">KOR34_47870</name>
</gene>
<organism evidence="1 2">
    <name type="scientific">Posidoniimonas corsicana</name>
    <dbReference type="NCBI Taxonomy" id="1938618"/>
    <lineage>
        <taxon>Bacteria</taxon>
        <taxon>Pseudomonadati</taxon>
        <taxon>Planctomycetota</taxon>
        <taxon>Planctomycetia</taxon>
        <taxon>Pirellulales</taxon>
        <taxon>Lacipirellulaceae</taxon>
        <taxon>Posidoniimonas</taxon>
    </lineage>
</organism>
<protein>
    <submittedName>
        <fullName evidence="1">Uncharacterized protein</fullName>
    </submittedName>
</protein>
<proteinExistence type="predicted"/>
<dbReference type="AlphaFoldDB" id="A0A5C5UWI5"/>
<name>A0A5C5UWI5_9BACT</name>
<accession>A0A5C5UWI5</accession>
<reference evidence="1 2" key="1">
    <citation type="submission" date="2019-02" db="EMBL/GenBank/DDBJ databases">
        <title>Deep-cultivation of Planctomycetes and their phenomic and genomic characterization uncovers novel biology.</title>
        <authorList>
            <person name="Wiegand S."/>
            <person name="Jogler M."/>
            <person name="Boedeker C."/>
            <person name="Pinto D."/>
            <person name="Vollmers J."/>
            <person name="Rivas-Marin E."/>
            <person name="Kohn T."/>
            <person name="Peeters S.H."/>
            <person name="Heuer A."/>
            <person name="Rast P."/>
            <person name="Oberbeckmann S."/>
            <person name="Bunk B."/>
            <person name="Jeske O."/>
            <person name="Meyerdierks A."/>
            <person name="Storesund J.E."/>
            <person name="Kallscheuer N."/>
            <person name="Luecker S."/>
            <person name="Lage O.M."/>
            <person name="Pohl T."/>
            <person name="Merkel B.J."/>
            <person name="Hornburger P."/>
            <person name="Mueller R.-W."/>
            <person name="Bruemmer F."/>
            <person name="Labrenz M."/>
            <person name="Spormann A.M."/>
            <person name="Op Den Camp H."/>
            <person name="Overmann J."/>
            <person name="Amann R."/>
            <person name="Jetten M.S.M."/>
            <person name="Mascher T."/>
            <person name="Medema M.H."/>
            <person name="Devos D.P."/>
            <person name="Kaster A.-K."/>
            <person name="Ovreas L."/>
            <person name="Rohde M."/>
            <person name="Galperin M.Y."/>
            <person name="Jogler C."/>
        </authorList>
    </citation>
    <scope>NUCLEOTIDE SEQUENCE [LARGE SCALE GENOMIC DNA]</scope>
    <source>
        <strain evidence="1 2">KOR34</strain>
    </source>
</reference>
<sequence length="39" mass="4104">MVGNSVVADLLAGAILQWEDGLVGAFDTEIAPPADPYMR</sequence>
<evidence type="ECO:0000313" key="1">
    <source>
        <dbReference type="EMBL" id="TWT30229.1"/>
    </source>
</evidence>
<evidence type="ECO:0000313" key="2">
    <source>
        <dbReference type="Proteomes" id="UP000316714"/>
    </source>
</evidence>
<comment type="caution">
    <text evidence="1">The sequence shown here is derived from an EMBL/GenBank/DDBJ whole genome shotgun (WGS) entry which is preliminary data.</text>
</comment>
<dbReference type="EMBL" id="SIHJ01000005">
    <property type="protein sequence ID" value="TWT30229.1"/>
    <property type="molecule type" value="Genomic_DNA"/>
</dbReference>